<evidence type="ECO:0000313" key="2">
    <source>
        <dbReference type="Proteomes" id="UP000326759"/>
    </source>
</evidence>
<dbReference type="AlphaFoldDB" id="A0A5N5T6W0"/>
<accession>A0A5N5T6W0</accession>
<sequence length="62" mass="7350">MCSINLCFNIQEYSHSEHLNNLVFECVNICCVRLSLRLQEYSHCEHFNIFVFEIFGDFLCAL</sequence>
<comment type="caution">
    <text evidence="1">The sequence shown here is derived from an EMBL/GenBank/DDBJ whole genome shotgun (WGS) entry which is preliminary data.</text>
</comment>
<gene>
    <name evidence="1" type="ORF">Anas_09380</name>
</gene>
<keyword evidence="2" id="KW-1185">Reference proteome</keyword>
<proteinExistence type="predicted"/>
<dbReference type="EMBL" id="SEYY01012668">
    <property type="protein sequence ID" value="KAB7500785.1"/>
    <property type="molecule type" value="Genomic_DNA"/>
</dbReference>
<protein>
    <submittedName>
        <fullName evidence="1">Uncharacterized protein</fullName>
    </submittedName>
</protein>
<evidence type="ECO:0000313" key="1">
    <source>
        <dbReference type="EMBL" id="KAB7500785.1"/>
    </source>
</evidence>
<dbReference type="Proteomes" id="UP000326759">
    <property type="component" value="Unassembled WGS sequence"/>
</dbReference>
<organism evidence="1 2">
    <name type="scientific">Armadillidium nasatum</name>
    <dbReference type="NCBI Taxonomy" id="96803"/>
    <lineage>
        <taxon>Eukaryota</taxon>
        <taxon>Metazoa</taxon>
        <taxon>Ecdysozoa</taxon>
        <taxon>Arthropoda</taxon>
        <taxon>Crustacea</taxon>
        <taxon>Multicrustacea</taxon>
        <taxon>Malacostraca</taxon>
        <taxon>Eumalacostraca</taxon>
        <taxon>Peracarida</taxon>
        <taxon>Isopoda</taxon>
        <taxon>Oniscidea</taxon>
        <taxon>Crinocheta</taxon>
        <taxon>Armadillidiidae</taxon>
        <taxon>Armadillidium</taxon>
    </lineage>
</organism>
<name>A0A5N5T6W0_9CRUS</name>
<reference evidence="1 2" key="1">
    <citation type="journal article" date="2019" name="PLoS Biol.">
        <title>Sex chromosomes control vertical transmission of feminizing Wolbachia symbionts in an isopod.</title>
        <authorList>
            <person name="Becking T."/>
            <person name="Chebbi M.A."/>
            <person name="Giraud I."/>
            <person name="Moumen B."/>
            <person name="Laverre T."/>
            <person name="Caubet Y."/>
            <person name="Peccoud J."/>
            <person name="Gilbert C."/>
            <person name="Cordaux R."/>
        </authorList>
    </citation>
    <scope>NUCLEOTIDE SEQUENCE [LARGE SCALE GENOMIC DNA]</scope>
    <source>
        <strain evidence="1">ANa2</strain>
        <tissue evidence="1">Whole body excluding digestive tract and cuticle</tissue>
    </source>
</reference>